<dbReference type="Gene3D" id="3.30.70.1060">
    <property type="entry name" value="Dimeric alpha+beta barrel"/>
    <property type="match status" value="1"/>
</dbReference>
<dbReference type="Pfam" id="PF03795">
    <property type="entry name" value="YCII"/>
    <property type="match status" value="1"/>
</dbReference>
<proteinExistence type="inferred from homology"/>
<dbReference type="Proteomes" id="UP000588068">
    <property type="component" value="Unassembled WGS sequence"/>
</dbReference>
<dbReference type="SUPFAM" id="SSF54909">
    <property type="entry name" value="Dimeric alpha+beta barrel"/>
    <property type="match status" value="1"/>
</dbReference>
<dbReference type="InterPro" id="IPR011008">
    <property type="entry name" value="Dimeric_a/b-barrel"/>
</dbReference>
<keyword evidence="2" id="KW-0732">Signal</keyword>
<comment type="caution">
    <text evidence="4">The sequence shown here is derived from an EMBL/GenBank/DDBJ whole genome shotgun (WGS) entry which is preliminary data.</text>
</comment>
<feature type="signal peptide" evidence="2">
    <location>
        <begin position="1"/>
        <end position="21"/>
    </location>
</feature>
<comment type="similarity">
    <text evidence="1">Belongs to the YciI family.</text>
</comment>
<evidence type="ECO:0000313" key="4">
    <source>
        <dbReference type="EMBL" id="MBB6093713.1"/>
    </source>
</evidence>
<evidence type="ECO:0000256" key="1">
    <source>
        <dbReference type="ARBA" id="ARBA00007689"/>
    </source>
</evidence>
<dbReference type="EMBL" id="JACHHZ010000003">
    <property type="protein sequence ID" value="MBB6093713.1"/>
    <property type="molecule type" value="Genomic_DNA"/>
</dbReference>
<name>A0A841HLU2_9GAMM</name>
<sequence>MTLTGFGSLLRIWLSSAVVFATSVSASEAPATPAAQPSAYLVIYRAGPAWPEGKTLAELPLREHGRYMLGLYKRGAMRMAGGFSDDSGGAAVLNVDSIEAAKAIADADPAVTSGLFVYELRPWRLVAWDEVAARQAAPKP</sequence>
<feature type="domain" description="YCII-related" evidence="3">
    <location>
        <begin position="62"/>
        <end position="124"/>
    </location>
</feature>
<evidence type="ECO:0000259" key="3">
    <source>
        <dbReference type="Pfam" id="PF03795"/>
    </source>
</evidence>
<gene>
    <name evidence="4" type="ORF">HNQ60_002594</name>
</gene>
<evidence type="ECO:0000313" key="5">
    <source>
        <dbReference type="Proteomes" id="UP000588068"/>
    </source>
</evidence>
<dbReference type="InterPro" id="IPR005545">
    <property type="entry name" value="YCII"/>
</dbReference>
<reference evidence="4 5" key="1">
    <citation type="submission" date="2020-08" db="EMBL/GenBank/DDBJ databases">
        <title>Genomic Encyclopedia of Type Strains, Phase IV (KMG-IV): sequencing the most valuable type-strain genomes for metagenomic binning, comparative biology and taxonomic classification.</title>
        <authorList>
            <person name="Goeker M."/>
        </authorList>
    </citation>
    <scope>NUCLEOTIDE SEQUENCE [LARGE SCALE GENOMIC DNA]</scope>
    <source>
        <strain evidence="4 5">DSM 26723</strain>
    </source>
</reference>
<feature type="chain" id="PRO_5032386468" evidence="2">
    <location>
        <begin position="22"/>
        <end position="140"/>
    </location>
</feature>
<organism evidence="4 5">
    <name type="scientific">Povalibacter uvarum</name>
    <dbReference type="NCBI Taxonomy" id="732238"/>
    <lineage>
        <taxon>Bacteria</taxon>
        <taxon>Pseudomonadati</taxon>
        <taxon>Pseudomonadota</taxon>
        <taxon>Gammaproteobacteria</taxon>
        <taxon>Steroidobacterales</taxon>
        <taxon>Steroidobacteraceae</taxon>
        <taxon>Povalibacter</taxon>
    </lineage>
</organism>
<evidence type="ECO:0000256" key="2">
    <source>
        <dbReference type="SAM" id="SignalP"/>
    </source>
</evidence>
<accession>A0A841HLU2</accession>
<dbReference type="AlphaFoldDB" id="A0A841HLU2"/>
<keyword evidence="5" id="KW-1185">Reference proteome</keyword>
<dbReference type="RefSeq" id="WP_184332367.1">
    <property type="nucleotide sequence ID" value="NZ_JACHHZ010000003.1"/>
</dbReference>
<protein>
    <submittedName>
        <fullName evidence="4">Uncharacterized protein YciI</fullName>
    </submittedName>
</protein>